<evidence type="ECO:0000259" key="1">
    <source>
        <dbReference type="Pfam" id="PF06985"/>
    </source>
</evidence>
<dbReference type="PANTHER" id="PTHR24148:SF73">
    <property type="entry name" value="HET DOMAIN PROTEIN (AFU_ORTHOLOGUE AFUA_8G01020)"/>
    <property type="match status" value="1"/>
</dbReference>
<sequence>MATPGNAVCPDPAYFTHAPLDQDKTAVRLVRILPGLSTTGLIRCELRHAILPSPFNADDNDDYDDREGEETLVWEQQVHEDHDVDMDTRTYCCLSYTWGDPLQEHEIEVNGKLLKVRKSLWNFLFAAGKAFHHVYFWIDALCIDQNNTTERNHQVQQMGDIYRSAKSVLIWLGNDLELESTLCSLSIETGTYGMTAYDALLNDVDGFAGPSTSRIYAHATDTDDEYLPATADPYPLSGDGQFNPFSDATGKVDKLLEKLTGHEYWSRAWVTQEVLLAKRAIIVVGQQTYNLYPLATLFRTAVPHFRDNAFERIIDILIRQMWRRLQPNISAADASGLAHWGVVNLLHRFRDKQCAIRRDRIYSLLALCREGRNLKVDYDVPEAQLLSQVLALRRSSMCFCSVGVVAHALGPWDFTDNAHVGLLVAPFVETHMYACTLSSAVCYSCSNWVPLSWTRKKGVVFCLETACADTQGHIFWEHHQEPEAMASSTLDPHQQNSMHNGGTVHVQVRDNNKSHHLCDQGAGLAIQTSEWTNVYRLQFSIPTLVAMLRKEFATSDRGLNACVCMWPKMNDGVPPAGEGRLRFCTGT</sequence>
<dbReference type="Pfam" id="PF06985">
    <property type="entry name" value="HET"/>
    <property type="match status" value="1"/>
</dbReference>
<keyword evidence="3" id="KW-1185">Reference proteome</keyword>
<evidence type="ECO:0000313" key="3">
    <source>
        <dbReference type="Proteomes" id="UP000800040"/>
    </source>
</evidence>
<name>A0A6A5KUC7_9PLEO</name>
<protein>
    <submittedName>
        <fullName evidence="2">HET-domain-containing protein</fullName>
    </submittedName>
</protein>
<gene>
    <name evidence="2" type="ORF">BDW02DRAFT_540714</name>
</gene>
<accession>A0A6A5KUC7</accession>
<reference evidence="2" key="1">
    <citation type="submission" date="2020-01" db="EMBL/GenBank/DDBJ databases">
        <authorList>
            <consortium name="DOE Joint Genome Institute"/>
            <person name="Haridas S."/>
            <person name="Albert R."/>
            <person name="Binder M."/>
            <person name="Bloem J."/>
            <person name="Labutti K."/>
            <person name="Salamov A."/>
            <person name="Andreopoulos B."/>
            <person name="Baker S.E."/>
            <person name="Barry K."/>
            <person name="Bills G."/>
            <person name="Bluhm B.H."/>
            <person name="Cannon C."/>
            <person name="Castanera R."/>
            <person name="Culley D.E."/>
            <person name="Daum C."/>
            <person name="Ezra D."/>
            <person name="Gonzalez J.B."/>
            <person name="Henrissat B."/>
            <person name="Kuo A."/>
            <person name="Liang C."/>
            <person name="Lipzen A."/>
            <person name="Lutzoni F."/>
            <person name="Magnuson J."/>
            <person name="Mondo S."/>
            <person name="Nolan M."/>
            <person name="Ohm R."/>
            <person name="Pangilinan J."/>
            <person name="Park H.-J."/>
            <person name="Ramirez L."/>
            <person name="Alfaro M."/>
            <person name="Sun H."/>
            <person name="Tritt A."/>
            <person name="Yoshinaga Y."/>
            <person name="Zwiers L.-H."/>
            <person name="Turgeon B.G."/>
            <person name="Goodwin S.B."/>
            <person name="Spatafora J.W."/>
            <person name="Crous P.W."/>
            <person name="Grigoriev I.V."/>
        </authorList>
    </citation>
    <scope>NUCLEOTIDE SEQUENCE</scope>
    <source>
        <strain evidence="2">P77</strain>
    </source>
</reference>
<dbReference type="InterPro" id="IPR052895">
    <property type="entry name" value="HetReg/Transcr_Mod"/>
</dbReference>
<dbReference type="EMBL" id="ML975248">
    <property type="protein sequence ID" value="KAF1838901.1"/>
    <property type="molecule type" value="Genomic_DNA"/>
</dbReference>
<dbReference type="PANTHER" id="PTHR24148">
    <property type="entry name" value="ANKYRIN REPEAT DOMAIN-CONTAINING PROTEIN 39 HOMOLOG-RELATED"/>
    <property type="match status" value="1"/>
</dbReference>
<dbReference type="InterPro" id="IPR010730">
    <property type="entry name" value="HET"/>
</dbReference>
<evidence type="ECO:0000313" key="2">
    <source>
        <dbReference type="EMBL" id="KAF1838901.1"/>
    </source>
</evidence>
<feature type="domain" description="Heterokaryon incompatibility" evidence="1">
    <location>
        <begin position="91"/>
        <end position="273"/>
    </location>
</feature>
<dbReference type="AlphaFoldDB" id="A0A6A5KUC7"/>
<proteinExistence type="predicted"/>
<dbReference type="Proteomes" id="UP000800040">
    <property type="component" value="Unassembled WGS sequence"/>
</dbReference>
<dbReference type="OrthoDB" id="2157530at2759"/>
<organism evidence="2 3">
    <name type="scientific">Decorospora gaudefroyi</name>
    <dbReference type="NCBI Taxonomy" id="184978"/>
    <lineage>
        <taxon>Eukaryota</taxon>
        <taxon>Fungi</taxon>
        <taxon>Dikarya</taxon>
        <taxon>Ascomycota</taxon>
        <taxon>Pezizomycotina</taxon>
        <taxon>Dothideomycetes</taxon>
        <taxon>Pleosporomycetidae</taxon>
        <taxon>Pleosporales</taxon>
        <taxon>Pleosporineae</taxon>
        <taxon>Pleosporaceae</taxon>
        <taxon>Decorospora</taxon>
    </lineage>
</organism>